<protein>
    <submittedName>
        <fullName evidence="2">Biofilm development protein YmgB/AriR</fullName>
    </submittedName>
</protein>
<dbReference type="RefSeq" id="WP_063879421.1">
    <property type="nucleotide sequence ID" value="NZ_CP126314.1"/>
</dbReference>
<dbReference type="InterPro" id="IPR024753">
    <property type="entry name" value="AriR"/>
</dbReference>
<evidence type="ECO:0000313" key="1">
    <source>
        <dbReference type="EMBL" id="MBW1256245.1"/>
    </source>
</evidence>
<dbReference type="EMBL" id="QGHF01000001">
    <property type="protein sequence ID" value="PWL00583.1"/>
    <property type="molecule type" value="Genomic_DNA"/>
</dbReference>
<dbReference type="OrthoDB" id="6628755at2"/>
<gene>
    <name evidence="2" type="ORF">C7431_101395</name>
    <name evidence="1" type="ORF">KYI95_03330</name>
</gene>
<evidence type="ECO:0000313" key="4">
    <source>
        <dbReference type="Proteomes" id="UP001197236"/>
    </source>
</evidence>
<proteinExistence type="predicted"/>
<sequence length="85" mass="9689">MQTTTNTESQISEYFMNAGDTFTSEKDVIAETWSELASFKAHVSEKDMLLGLIHKLESETDATKQDIYRQALESVLQRKPGDVRF</sequence>
<dbReference type="EMBL" id="JAHVXZ010000001">
    <property type="protein sequence ID" value="MBW1256245.1"/>
    <property type="molecule type" value="Genomic_DNA"/>
</dbReference>
<dbReference type="Proteomes" id="UP001197236">
    <property type="component" value="Unassembled WGS sequence"/>
</dbReference>
<name>A0A2V2BNB5_9GAMM</name>
<evidence type="ECO:0000313" key="3">
    <source>
        <dbReference type="Proteomes" id="UP000245981"/>
    </source>
</evidence>
<keyword evidence="4" id="KW-1185">Reference proteome</keyword>
<evidence type="ECO:0000313" key="2">
    <source>
        <dbReference type="EMBL" id="PWL00583.1"/>
    </source>
</evidence>
<dbReference type="Proteomes" id="UP000245981">
    <property type="component" value="Unassembled WGS sequence"/>
</dbReference>
<reference evidence="1 4" key="2">
    <citation type="submission" date="2021-07" db="EMBL/GenBank/DDBJ databases">
        <title>A novel phosphonate cluster across the Pantoea species complex is important for pathogenicity in onion.</title>
        <authorList>
            <person name="Zhao M."/>
            <person name="Stice S."/>
            <person name="Shin G.Y."/>
            <person name="Coutinho T."/>
            <person name="Gitaitis R."/>
            <person name="Kvitko B."/>
            <person name="Dutta B."/>
        </authorList>
    </citation>
    <scope>NUCLEOTIDE SEQUENCE [LARGE SCALE GENOMIC DNA]</scope>
    <source>
        <strain evidence="1 4">BD 382</strain>
    </source>
</reference>
<dbReference type="Pfam" id="PF10798">
    <property type="entry name" value="YmgB"/>
    <property type="match status" value="1"/>
</dbReference>
<dbReference type="Gene3D" id="1.20.5.5260">
    <property type="match status" value="1"/>
</dbReference>
<comment type="caution">
    <text evidence="2">The sequence shown here is derived from an EMBL/GenBank/DDBJ whole genome shotgun (WGS) entry which is preliminary data.</text>
</comment>
<reference evidence="2 3" key="1">
    <citation type="submission" date="2018-05" db="EMBL/GenBank/DDBJ databases">
        <title>Genomic Encyclopedia of Type Strains, Phase IV (KMG-V): Genome sequencing to study the core and pangenomes of soil and plant-associated prokaryotes.</title>
        <authorList>
            <person name="Whitman W."/>
        </authorList>
    </citation>
    <scope>NUCLEOTIDE SEQUENCE [LARGE SCALE GENOMIC DNA]</scope>
    <source>
        <strain evidence="2 3">PNA 200-10</strain>
    </source>
</reference>
<dbReference type="GO" id="GO:0071468">
    <property type="term" value="P:cellular response to acidic pH"/>
    <property type="evidence" value="ECO:0007669"/>
    <property type="project" value="InterPro"/>
</dbReference>
<accession>A0A2V2BNB5</accession>
<dbReference type="AlphaFoldDB" id="A0A2V2BNB5"/>
<organism evidence="2 3">
    <name type="scientific">Pantoea allii</name>
    <dbReference type="NCBI Taxonomy" id="574096"/>
    <lineage>
        <taxon>Bacteria</taxon>
        <taxon>Pseudomonadati</taxon>
        <taxon>Pseudomonadota</taxon>
        <taxon>Gammaproteobacteria</taxon>
        <taxon>Enterobacterales</taxon>
        <taxon>Erwiniaceae</taxon>
        <taxon>Pantoea</taxon>
    </lineage>
</organism>